<protein>
    <submittedName>
        <fullName evidence="2">Uncharacterized protein</fullName>
    </submittedName>
</protein>
<organism evidence="2 3">
    <name type="scientific">Niveomyces insectorum RCEF 264</name>
    <dbReference type="NCBI Taxonomy" id="1081102"/>
    <lineage>
        <taxon>Eukaryota</taxon>
        <taxon>Fungi</taxon>
        <taxon>Dikarya</taxon>
        <taxon>Ascomycota</taxon>
        <taxon>Pezizomycotina</taxon>
        <taxon>Sordariomycetes</taxon>
        <taxon>Hypocreomycetidae</taxon>
        <taxon>Hypocreales</taxon>
        <taxon>Cordycipitaceae</taxon>
        <taxon>Niveomyces</taxon>
    </lineage>
</organism>
<feature type="compositionally biased region" description="Acidic residues" evidence="1">
    <location>
        <begin position="172"/>
        <end position="187"/>
    </location>
</feature>
<dbReference type="EMBL" id="AZHD01000021">
    <property type="protein sequence ID" value="OAA54990.1"/>
    <property type="molecule type" value="Genomic_DNA"/>
</dbReference>
<proteinExistence type="predicted"/>
<reference evidence="2 3" key="1">
    <citation type="journal article" date="2016" name="Genome Biol. Evol.">
        <title>Divergent and convergent evolution of fungal pathogenicity.</title>
        <authorList>
            <person name="Shang Y."/>
            <person name="Xiao G."/>
            <person name="Zheng P."/>
            <person name="Cen K."/>
            <person name="Zhan S."/>
            <person name="Wang C."/>
        </authorList>
    </citation>
    <scope>NUCLEOTIDE SEQUENCE [LARGE SCALE GENOMIC DNA]</scope>
    <source>
        <strain evidence="2 3">RCEF 264</strain>
    </source>
</reference>
<dbReference type="STRING" id="1081102.A0A162ME85"/>
<evidence type="ECO:0000313" key="2">
    <source>
        <dbReference type="EMBL" id="OAA54990.1"/>
    </source>
</evidence>
<accession>A0A162ME85</accession>
<keyword evidence="3" id="KW-1185">Reference proteome</keyword>
<evidence type="ECO:0000256" key="1">
    <source>
        <dbReference type="SAM" id="MobiDB-lite"/>
    </source>
</evidence>
<sequence>MEVEPVQTVPLPFDTDAHGDANGETNDRSAASLARDLRASRGPRPSSTLHAHDAGHATVELASIMIPASNPVSPGPSSPPLDQTRAPDFVPPTRPSSTPFPQFEHRGDDVVDADKVVYGETGCQDSTADAVGAAGAAGKAAPAAAAASETSADTGLPEAYYATVADEMDVDSIGDEEDEEDEADEADDRLASSSMTDFNAPAADASATARYYRPTTPCLSPISTLATTAALDSPGSHYESCFEDLPVYDCNGQRMSSLSPPPPPPLPPAPASLPRQQALFLHHLPMEIQALILDHLFDCRVSPMLKSSPDKRLTKLAVVSPVWRALIQKRLYCHLKLKATGATLSEATVHFAKHPHLRSYVKHVELWFSVFQPKSRPPALSAATPAVRTMTQDGVASGAYVLPSDNCALEEAFDFVRTTFPDVTVLTLEGGERKKAPQVRHFVRGPGDVMRGAVSGAVSSTADPPPAISPIATVRTLVVKGQWNLIRSDGDFRNIAAALPQMQAWHASYSKPKSKSYLSMATILPNLPANLTTLDLCLEGDYRQEISFPTHFLKVFNQTHFCLRLASATPALQHLSYTGRVCHTFFDVVACLADPRTTRLKSIDLTVKNCCRAVNHWHESGSGITDINFIRAFEALVLAGVRSMARLTQLEHLRIRYVDLEFPIPPLNPFFLMHNGWASGVWSDTIVAELNRVRPRIRWEELSETFGEMAVNKDGRMVLNPEFPKKRVVSLKLSNYAFFVALATM</sequence>
<dbReference type="Proteomes" id="UP000076874">
    <property type="component" value="Unassembled WGS sequence"/>
</dbReference>
<feature type="region of interest" description="Disordered" evidence="1">
    <location>
        <begin position="1"/>
        <end position="108"/>
    </location>
</feature>
<evidence type="ECO:0000313" key="3">
    <source>
        <dbReference type="Proteomes" id="UP000076874"/>
    </source>
</evidence>
<feature type="region of interest" description="Disordered" evidence="1">
    <location>
        <begin position="172"/>
        <end position="198"/>
    </location>
</feature>
<dbReference type="OrthoDB" id="5281682at2759"/>
<feature type="compositionally biased region" description="Basic and acidic residues" evidence="1">
    <location>
        <begin position="15"/>
        <end position="27"/>
    </location>
</feature>
<dbReference type="AlphaFoldDB" id="A0A162ME85"/>
<gene>
    <name evidence="2" type="ORF">SPI_08494</name>
</gene>
<name>A0A162ME85_9HYPO</name>
<comment type="caution">
    <text evidence="2">The sequence shown here is derived from an EMBL/GenBank/DDBJ whole genome shotgun (WGS) entry which is preliminary data.</text>
</comment>